<proteinExistence type="predicted"/>
<dbReference type="PROSITE" id="PS01124">
    <property type="entry name" value="HTH_ARAC_FAMILY_2"/>
    <property type="match status" value="1"/>
</dbReference>
<dbReference type="RefSeq" id="WP_057954145.1">
    <property type="nucleotide sequence ID" value="NZ_CP013118.1"/>
</dbReference>
<dbReference type="InterPro" id="IPR018062">
    <property type="entry name" value="HTH_AraC-typ_CS"/>
</dbReference>
<evidence type="ECO:0000256" key="3">
    <source>
        <dbReference type="ARBA" id="ARBA00023163"/>
    </source>
</evidence>
<dbReference type="Proteomes" id="UP000064893">
    <property type="component" value="Chromosome"/>
</dbReference>
<dbReference type="InterPro" id="IPR018060">
    <property type="entry name" value="HTH_AraC"/>
</dbReference>
<dbReference type="AlphaFoldDB" id="A0A0S2I3G8"/>
<dbReference type="GO" id="GO:0003700">
    <property type="term" value="F:DNA-binding transcription factor activity"/>
    <property type="evidence" value="ECO:0007669"/>
    <property type="project" value="InterPro"/>
</dbReference>
<name>A0A0S2I3G8_9BACT</name>
<dbReference type="SUPFAM" id="SSF46689">
    <property type="entry name" value="Homeodomain-like"/>
    <property type="match status" value="2"/>
</dbReference>
<dbReference type="SMART" id="SM00342">
    <property type="entry name" value="HTH_ARAC"/>
    <property type="match status" value="1"/>
</dbReference>
<dbReference type="InterPro" id="IPR053142">
    <property type="entry name" value="PchR_regulatory_protein"/>
</dbReference>
<protein>
    <submittedName>
        <fullName evidence="5">Regulatory protein PchR</fullName>
    </submittedName>
</protein>
<keyword evidence="1" id="KW-0805">Transcription regulation</keyword>
<evidence type="ECO:0000259" key="4">
    <source>
        <dbReference type="PROSITE" id="PS01124"/>
    </source>
</evidence>
<accession>A0A0S2I3G8</accession>
<dbReference type="Pfam" id="PF12833">
    <property type="entry name" value="HTH_18"/>
    <property type="match status" value="1"/>
</dbReference>
<keyword evidence="6" id="KW-1185">Reference proteome</keyword>
<gene>
    <name evidence="5" type="primary">pchR</name>
    <name evidence="5" type="ORF">L21SP5_03179</name>
</gene>
<dbReference type="PROSITE" id="PS00041">
    <property type="entry name" value="HTH_ARAC_FAMILY_1"/>
    <property type="match status" value="1"/>
</dbReference>
<dbReference type="PANTHER" id="PTHR47893">
    <property type="entry name" value="REGULATORY PROTEIN PCHR"/>
    <property type="match status" value="1"/>
</dbReference>
<dbReference type="PANTHER" id="PTHR47893:SF1">
    <property type="entry name" value="REGULATORY PROTEIN PCHR"/>
    <property type="match status" value="1"/>
</dbReference>
<evidence type="ECO:0000256" key="2">
    <source>
        <dbReference type="ARBA" id="ARBA00023125"/>
    </source>
</evidence>
<dbReference type="InterPro" id="IPR020449">
    <property type="entry name" value="Tscrpt_reg_AraC-type_HTH"/>
</dbReference>
<sequence>MIIEFTADKPQNWLQHIAKQFGVELEENTINFPSHMGEGFLRHYYLTNGITLNYLRFRFYQEITFSRKAGKEVPFSPIMFYIHEKKCKQDIEDEIKEIFSNSPNGVFWPSSHISSVWKFPVNEWLSNITIAINHEWLLKNCDSGKGNYIHQLLTSGKPFYVFEEITSEMHQIISDIVDIIGNNSHACVANLFLESKSTELLALFIEKLVDRPLNENTSNLNSSDVEKLFKIKEIILKNISDTPSLNKLADTVGFSESKLQKSFKQVFGKSIYQYALYEKMLVAQKMLKSKKYSVSEVGYELGYSNLSHFTKAFKNQFGVNPKTYASKTHYS</sequence>
<evidence type="ECO:0000313" key="6">
    <source>
        <dbReference type="Proteomes" id="UP000064893"/>
    </source>
</evidence>
<keyword evidence="2" id="KW-0238">DNA-binding</keyword>
<dbReference type="InterPro" id="IPR009057">
    <property type="entry name" value="Homeodomain-like_sf"/>
</dbReference>
<evidence type="ECO:0000313" key="5">
    <source>
        <dbReference type="EMBL" id="ALO16794.1"/>
    </source>
</evidence>
<dbReference type="EMBL" id="CP013118">
    <property type="protein sequence ID" value="ALO16794.1"/>
    <property type="molecule type" value="Genomic_DNA"/>
</dbReference>
<keyword evidence="3" id="KW-0804">Transcription</keyword>
<dbReference type="Gene3D" id="1.10.10.60">
    <property type="entry name" value="Homeodomain-like"/>
    <property type="match status" value="2"/>
</dbReference>
<evidence type="ECO:0000256" key="1">
    <source>
        <dbReference type="ARBA" id="ARBA00023015"/>
    </source>
</evidence>
<dbReference type="OrthoDB" id="1156172at2"/>
<dbReference type="GO" id="GO:0043565">
    <property type="term" value="F:sequence-specific DNA binding"/>
    <property type="evidence" value="ECO:0007669"/>
    <property type="project" value="InterPro"/>
</dbReference>
<feature type="domain" description="HTH araC/xylS-type" evidence="4">
    <location>
        <begin position="229"/>
        <end position="327"/>
    </location>
</feature>
<dbReference type="STRING" id="1307839.L21SP5_03179"/>
<organism evidence="5 6">
    <name type="scientific">Salinivirga cyanobacteriivorans</name>
    <dbReference type="NCBI Taxonomy" id="1307839"/>
    <lineage>
        <taxon>Bacteria</taxon>
        <taxon>Pseudomonadati</taxon>
        <taxon>Bacteroidota</taxon>
        <taxon>Bacteroidia</taxon>
        <taxon>Bacteroidales</taxon>
        <taxon>Salinivirgaceae</taxon>
        <taxon>Salinivirga</taxon>
    </lineage>
</organism>
<dbReference type="KEGG" id="blq:L21SP5_03179"/>
<reference evidence="5 6" key="1">
    <citation type="submission" date="2015-11" db="EMBL/GenBank/DDBJ databases">
        <title>Description and complete genome sequence of a novel strain predominating in hypersaline microbial mats and representing a new family of the Bacteriodetes phylum.</title>
        <authorList>
            <person name="Spring S."/>
            <person name="Bunk B."/>
            <person name="Sproer C."/>
            <person name="Klenk H.-P."/>
        </authorList>
    </citation>
    <scope>NUCLEOTIDE SEQUENCE [LARGE SCALE GENOMIC DNA]</scope>
    <source>
        <strain evidence="5 6">L21-Spi-D4</strain>
    </source>
</reference>
<dbReference type="PRINTS" id="PR00032">
    <property type="entry name" value="HTHARAC"/>
</dbReference>